<keyword evidence="2 3" id="KW-0808">Transferase</keyword>
<evidence type="ECO:0000256" key="1">
    <source>
        <dbReference type="ARBA" id="ARBA00005531"/>
    </source>
</evidence>
<dbReference type="GO" id="GO:0006633">
    <property type="term" value="P:fatty acid biosynthetic process"/>
    <property type="evidence" value="ECO:0007669"/>
    <property type="project" value="UniProtKB-UniPathway"/>
</dbReference>
<keyword evidence="4" id="KW-0472">Membrane</keyword>
<dbReference type="PANTHER" id="PTHR31561">
    <property type="entry name" value="3-KETOACYL-COA SYNTHASE"/>
    <property type="match status" value="1"/>
</dbReference>
<evidence type="ECO:0000256" key="3">
    <source>
        <dbReference type="PIRNR" id="PIRNR036417"/>
    </source>
</evidence>
<comment type="similarity">
    <text evidence="1 3">Belongs to the thiolase-like superfamily. Chalcone/stilbene synthases family.</text>
</comment>
<dbReference type="GO" id="GO:0016020">
    <property type="term" value="C:membrane"/>
    <property type="evidence" value="ECO:0007669"/>
    <property type="project" value="InterPro"/>
</dbReference>
<accession>A0A835XN36</accession>
<dbReference type="InterPro" id="IPR013747">
    <property type="entry name" value="ACP_syn_III_C"/>
</dbReference>
<keyword evidence="8" id="KW-1185">Reference proteome</keyword>
<evidence type="ECO:0000313" key="7">
    <source>
        <dbReference type="EMBL" id="KAG2486931.1"/>
    </source>
</evidence>
<dbReference type="CDD" id="cd00831">
    <property type="entry name" value="CHS_like"/>
    <property type="match status" value="1"/>
</dbReference>
<evidence type="ECO:0000256" key="2">
    <source>
        <dbReference type="ARBA" id="ARBA00022679"/>
    </source>
</evidence>
<name>A0A835XN36_9CHLO</name>
<proteinExistence type="inferred from homology"/>
<dbReference type="Proteomes" id="UP000612055">
    <property type="component" value="Unassembled WGS sequence"/>
</dbReference>
<evidence type="ECO:0000256" key="4">
    <source>
        <dbReference type="SAM" id="Phobius"/>
    </source>
</evidence>
<comment type="pathway">
    <text evidence="3">Lipid metabolism; fatty acid biosynthesis.</text>
</comment>
<evidence type="ECO:0000259" key="6">
    <source>
        <dbReference type="Pfam" id="PF08541"/>
    </source>
</evidence>
<dbReference type="Pfam" id="PF08392">
    <property type="entry name" value="FAE1_CUT1_RppA"/>
    <property type="match status" value="1"/>
</dbReference>
<dbReference type="OrthoDB" id="329835at2759"/>
<keyword evidence="4" id="KW-1133">Transmembrane helix</keyword>
<dbReference type="InterPro" id="IPR013601">
    <property type="entry name" value="FAE1_typ3_polyketide_synth"/>
</dbReference>
<sequence>MAVASDPVYLLDFYCFKPPEELVVTTADVDKAWNERRKAEGSIFAQSAAYTPEEAARVDAEAQDIIDFQARVFHKAGLADNATYLPKSIHPKYCGNNPKTDLNSAADECRQAICGAVEGLFKKTGLQPKDIDILVTTCSIYCPTPSIASMVTNAFGMRKDVQAYHLGGMGCSNGVVGMNLVADLLKAHPNCNALFVTNETTTPAFYRGKDKHRLVTNVLFRMGAAAILMTNKPALKKKAKYVLQHRCRVQLSASDAAYKCIWYGPDDEGLNGIYLGLDVVKEASQGLTIAMTKIGRYVLNWDQIGAYLRNYLQRVVLKRPDVPPYQPAFGECVDHFLIHAGGAKVLDGIGKNLQLSEEHLWPSRVVLRYYGNVSSSTTWYTLAAVESLRGVRQGDRVLQIGVGSGIKCGVNVWKALRTVEEVHDAWAMRAEAGDRTRLPDVSHGLRHVGLRLIGWALLGLLLALSYAIMARVAGPAGPAVGMPAQGGGGGVASGGSEGGVVAAAPGYEQVLRLLLPPLLGDRLLGAPA</sequence>
<dbReference type="EMBL" id="JAEHOE010000104">
    <property type="protein sequence ID" value="KAG2486931.1"/>
    <property type="molecule type" value="Genomic_DNA"/>
</dbReference>
<dbReference type="GO" id="GO:0016747">
    <property type="term" value="F:acyltransferase activity, transferring groups other than amino-acyl groups"/>
    <property type="evidence" value="ECO:0007669"/>
    <property type="project" value="InterPro"/>
</dbReference>
<evidence type="ECO:0000259" key="5">
    <source>
        <dbReference type="Pfam" id="PF08392"/>
    </source>
</evidence>
<dbReference type="UniPathway" id="UPA00094"/>
<organism evidence="7 8">
    <name type="scientific">Edaphochlamys debaryana</name>
    <dbReference type="NCBI Taxonomy" id="47281"/>
    <lineage>
        <taxon>Eukaryota</taxon>
        <taxon>Viridiplantae</taxon>
        <taxon>Chlorophyta</taxon>
        <taxon>core chlorophytes</taxon>
        <taxon>Chlorophyceae</taxon>
        <taxon>CS clade</taxon>
        <taxon>Chlamydomonadales</taxon>
        <taxon>Chlamydomonadales incertae sedis</taxon>
        <taxon>Edaphochlamys</taxon>
    </lineage>
</organism>
<dbReference type="Gene3D" id="3.40.47.10">
    <property type="match status" value="1"/>
</dbReference>
<comment type="caution">
    <text evidence="7">The sequence shown here is derived from an EMBL/GenBank/DDBJ whole genome shotgun (WGS) entry which is preliminary data.</text>
</comment>
<reference evidence="7" key="1">
    <citation type="journal article" date="2020" name="bioRxiv">
        <title>Comparative genomics of Chlamydomonas.</title>
        <authorList>
            <person name="Craig R.J."/>
            <person name="Hasan A.R."/>
            <person name="Ness R.W."/>
            <person name="Keightley P.D."/>
        </authorList>
    </citation>
    <scope>NUCLEOTIDE SEQUENCE</scope>
    <source>
        <strain evidence="7">CCAP 11/70</strain>
    </source>
</reference>
<dbReference type="InterPro" id="IPR016039">
    <property type="entry name" value="Thiolase-like"/>
</dbReference>
<gene>
    <name evidence="7" type="ORF">HYH03_014430</name>
</gene>
<feature type="domain" description="FAE" evidence="5">
    <location>
        <begin position="6"/>
        <end position="306"/>
    </location>
</feature>
<dbReference type="EC" id="2.3.1.-" evidence="3"/>
<feature type="domain" description="Beta-ketoacyl-[acyl-carrier-protein] synthase III C-terminal" evidence="6">
    <location>
        <begin position="333"/>
        <end position="414"/>
    </location>
</feature>
<keyword evidence="4" id="KW-0812">Transmembrane</keyword>
<dbReference type="Pfam" id="PF08541">
    <property type="entry name" value="ACP_syn_III_C"/>
    <property type="match status" value="1"/>
</dbReference>
<feature type="transmembrane region" description="Helical" evidence="4">
    <location>
        <begin position="452"/>
        <end position="473"/>
    </location>
</feature>
<dbReference type="InterPro" id="IPR012392">
    <property type="entry name" value="3-ktacl-CoA_syn"/>
</dbReference>
<keyword evidence="3" id="KW-0012">Acyltransferase</keyword>
<dbReference type="PIRSF" id="PIRSF036417">
    <property type="entry name" value="3-ktacl-CoA_syn"/>
    <property type="match status" value="1"/>
</dbReference>
<dbReference type="AlphaFoldDB" id="A0A835XN36"/>
<dbReference type="SUPFAM" id="SSF53901">
    <property type="entry name" value="Thiolase-like"/>
    <property type="match status" value="2"/>
</dbReference>
<protein>
    <recommendedName>
        <fullName evidence="3">3-ketoacyl-CoA synthase</fullName>
        <ecNumber evidence="3">2.3.1.-</ecNumber>
    </recommendedName>
</protein>
<evidence type="ECO:0000313" key="8">
    <source>
        <dbReference type="Proteomes" id="UP000612055"/>
    </source>
</evidence>